<dbReference type="CDD" id="cd04301">
    <property type="entry name" value="NAT_SF"/>
    <property type="match status" value="1"/>
</dbReference>
<dbReference type="Gene3D" id="3.40.630.30">
    <property type="match status" value="1"/>
</dbReference>
<dbReference type="AlphaFoldDB" id="A0A318S798"/>
<dbReference type="EMBL" id="QJSX01000007">
    <property type="protein sequence ID" value="PYE53746.1"/>
    <property type="molecule type" value="Genomic_DNA"/>
</dbReference>
<name>A0A318S798_9DEIO</name>
<dbReference type="InterPro" id="IPR050832">
    <property type="entry name" value="Bact_Acetyltransf"/>
</dbReference>
<dbReference type="InterPro" id="IPR016181">
    <property type="entry name" value="Acyl_CoA_acyltransferase"/>
</dbReference>
<comment type="caution">
    <text evidence="4">The sequence shown here is derived from an EMBL/GenBank/DDBJ whole genome shotgun (WGS) entry which is preliminary data.</text>
</comment>
<evidence type="ECO:0000259" key="3">
    <source>
        <dbReference type="PROSITE" id="PS51186"/>
    </source>
</evidence>
<evidence type="ECO:0000256" key="1">
    <source>
        <dbReference type="ARBA" id="ARBA00022679"/>
    </source>
</evidence>
<dbReference type="GO" id="GO:0016747">
    <property type="term" value="F:acyltransferase activity, transferring groups other than amino-acyl groups"/>
    <property type="evidence" value="ECO:0007669"/>
    <property type="project" value="InterPro"/>
</dbReference>
<dbReference type="PROSITE" id="PS51186">
    <property type="entry name" value="GNAT"/>
    <property type="match status" value="1"/>
</dbReference>
<dbReference type="Proteomes" id="UP000248326">
    <property type="component" value="Unassembled WGS sequence"/>
</dbReference>
<proteinExistence type="predicted"/>
<dbReference type="InterPro" id="IPR000182">
    <property type="entry name" value="GNAT_dom"/>
</dbReference>
<dbReference type="PANTHER" id="PTHR43877">
    <property type="entry name" value="AMINOALKYLPHOSPHONATE N-ACETYLTRANSFERASE-RELATED-RELATED"/>
    <property type="match status" value="1"/>
</dbReference>
<dbReference type="Pfam" id="PF00583">
    <property type="entry name" value="Acetyltransf_1"/>
    <property type="match status" value="1"/>
</dbReference>
<keyword evidence="2" id="KW-0012">Acyltransferase</keyword>
<reference evidence="4 5" key="1">
    <citation type="submission" date="2018-06" db="EMBL/GenBank/DDBJ databases">
        <title>Genomic Encyclopedia of Type Strains, Phase IV (KMG-IV): sequencing the most valuable type-strain genomes for metagenomic binning, comparative biology and taxonomic classification.</title>
        <authorList>
            <person name="Goeker M."/>
        </authorList>
    </citation>
    <scope>NUCLEOTIDE SEQUENCE [LARGE SCALE GENOMIC DNA]</scope>
    <source>
        <strain evidence="4 5">DSM 18048</strain>
    </source>
</reference>
<dbReference type="OrthoDB" id="4458954at2"/>
<protein>
    <submittedName>
        <fullName evidence="4">Acetyltransferase (GNAT) family protein</fullName>
    </submittedName>
</protein>
<organism evidence="4 5">
    <name type="scientific">Deinococcus yavapaiensis KR-236</name>
    <dbReference type="NCBI Taxonomy" id="694435"/>
    <lineage>
        <taxon>Bacteria</taxon>
        <taxon>Thermotogati</taxon>
        <taxon>Deinococcota</taxon>
        <taxon>Deinococci</taxon>
        <taxon>Deinococcales</taxon>
        <taxon>Deinococcaceae</taxon>
        <taxon>Deinococcus</taxon>
    </lineage>
</organism>
<keyword evidence="1 4" id="KW-0808">Transferase</keyword>
<evidence type="ECO:0000313" key="4">
    <source>
        <dbReference type="EMBL" id="PYE53746.1"/>
    </source>
</evidence>
<dbReference type="PANTHER" id="PTHR43877:SF2">
    <property type="entry name" value="AMINOALKYLPHOSPHONATE N-ACETYLTRANSFERASE-RELATED"/>
    <property type="match status" value="1"/>
</dbReference>
<dbReference type="SUPFAM" id="SSF55729">
    <property type="entry name" value="Acyl-CoA N-acyltransferases (Nat)"/>
    <property type="match status" value="1"/>
</dbReference>
<evidence type="ECO:0000256" key="2">
    <source>
        <dbReference type="ARBA" id="ARBA00023315"/>
    </source>
</evidence>
<keyword evidence="5" id="KW-1185">Reference proteome</keyword>
<evidence type="ECO:0000313" key="5">
    <source>
        <dbReference type="Proteomes" id="UP000248326"/>
    </source>
</evidence>
<feature type="domain" description="N-acetyltransferase" evidence="3">
    <location>
        <begin position="2"/>
        <end position="167"/>
    </location>
</feature>
<sequence>MPTVTLRTASDLHALVRALRRVHASDGYPVDFPPDPRGFLSPRGLVAAWTARLDGEIVGHVGLSWRGASESNCVRTASERTKRPPEDFGLVTRLFVTPNGRGRGVGDALMEAAEEFLRARRLVGTLDVDEAATAAIRLYERRGWKHVATNLERFSEGREVSLRVFVGAEQRT</sequence>
<accession>A0A318S798</accession>
<gene>
    <name evidence="4" type="ORF">DES52_1074</name>
</gene>
<dbReference type="RefSeq" id="WP_110886663.1">
    <property type="nucleotide sequence ID" value="NZ_QJSX01000007.1"/>
</dbReference>